<dbReference type="GO" id="GO:0043186">
    <property type="term" value="C:P granule"/>
    <property type="evidence" value="ECO:0007669"/>
    <property type="project" value="EnsemblMetazoa"/>
</dbReference>
<gene>
    <name evidence="2" type="primary">Cre-pgl-2</name>
    <name evidence="2" type="ORF">CRE_16342</name>
</gene>
<dbReference type="InParanoid" id="E3NC89"/>
<dbReference type="STRING" id="31234.E3NC89"/>
<sequence length="613" mass="70401">MSTRQREIVDFDGLRTYFFPNLALYALNNDELLTMRPEKANPVAAYIFGGSERRPTEEEIMGMLVPDNRDPETILTGMDACLVMGGRYLAQYKKLAERLSTLKHSHDLYDVINTENHSALKQIGRKSRLQKGISPRILSIIVRLMTVEKELFEEICVLCTDSKLNLDFDAFVLMKLMELGDEENEELMDIIKDNVINELMDTKPVLAELLRNGPADEFTRLLSLPIDSESAGKLVDQIVKSGIWNWDDECNPPVPKSNYQLIFLLIRCLTTGDLHVAKRILEMIPVEAKKQIFPGLQRILVEKTLEFASCMIQMFLSENTVSEDWKMSESLLDSLNCVWSRIAVTQILDAFRNSISSPQIFDKFVPLNPESSIYHQDLVELVQNSLRFATWIVKNYSNLDDSKSIEQDLHFLKKSEISRYLETVKKALGHEDVEKRDSESVETMDSGIQATSSEDSVERGQQPAISRIQTLWSSNSIKIKPESLSWSEPSEKNNEREENWLEKNLEKALSPTFFSEEKREDLFVSKSLRIQTTNHQNIPIIPTKTERDFNVEVLKVDNNDNSDMKLIKITRNHYSRNSRQVSAQSSSSQVMSLRIGVNNRYEKWAEPPDKLLF</sequence>
<dbReference type="FunCoup" id="E3NC89">
    <property type="interactions" value="505"/>
</dbReference>
<feature type="region of interest" description="Disordered" evidence="1">
    <location>
        <begin position="432"/>
        <end position="461"/>
    </location>
</feature>
<protein>
    <submittedName>
        <fullName evidence="2">CRE-PGL-2 protein</fullName>
    </submittedName>
</protein>
<dbReference type="AlphaFoldDB" id="E3NC89"/>
<feature type="compositionally biased region" description="Polar residues" evidence="1">
    <location>
        <begin position="441"/>
        <end position="454"/>
    </location>
</feature>
<accession>E3NC89</accession>
<organism evidence="3">
    <name type="scientific">Caenorhabditis remanei</name>
    <name type="common">Caenorhabditis vulgaris</name>
    <dbReference type="NCBI Taxonomy" id="31234"/>
    <lineage>
        <taxon>Eukaryota</taxon>
        <taxon>Metazoa</taxon>
        <taxon>Ecdysozoa</taxon>
        <taxon>Nematoda</taxon>
        <taxon>Chromadorea</taxon>
        <taxon>Rhabditida</taxon>
        <taxon>Rhabditina</taxon>
        <taxon>Rhabditomorpha</taxon>
        <taxon>Rhabditoidea</taxon>
        <taxon>Rhabditidae</taxon>
        <taxon>Peloderinae</taxon>
        <taxon>Caenorhabditis</taxon>
    </lineage>
</organism>
<dbReference type="HOGENOM" id="CLU_445675_0_0_1"/>
<reference evidence="2" key="1">
    <citation type="submission" date="2007-07" db="EMBL/GenBank/DDBJ databases">
        <title>PCAP assembly of the Caenorhabditis remanei genome.</title>
        <authorList>
            <consortium name="The Caenorhabditis remanei Sequencing Consortium"/>
            <person name="Wilson R.K."/>
        </authorList>
    </citation>
    <scope>NUCLEOTIDE SEQUENCE [LARGE SCALE GENOMIC DNA]</scope>
    <source>
        <strain evidence="2">PB4641</strain>
    </source>
</reference>
<dbReference type="OMA" id="FMEICEL"/>
<proteinExistence type="predicted"/>
<keyword evidence="3" id="KW-1185">Reference proteome</keyword>
<evidence type="ECO:0000313" key="3">
    <source>
        <dbReference type="Proteomes" id="UP000008281"/>
    </source>
</evidence>
<name>E3NC89_CAERE</name>
<dbReference type="OrthoDB" id="5875530at2759"/>
<dbReference type="eggNOG" id="ENOG502QVYU">
    <property type="taxonomic scope" value="Eukaryota"/>
</dbReference>
<dbReference type="EMBL" id="DS268593">
    <property type="protein sequence ID" value="EFO92673.1"/>
    <property type="molecule type" value="Genomic_DNA"/>
</dbReference>
<dbReference type="Proteomes" id="UP000008281">
    <property type="component" value="Unassembled WGS sequence"/>
</dbReference>
<evidence type="ECO:0000256" key="1">
    <source>
        <dbReference type="SAM" id="MobiDB-lite"/>
    </source>
</evidence>
<evidence type="ECO:0000313" key="2">
    <source>
        <dbReference type="EMBL" id="EFO92673.1"/>
    </source>
</evidence>